<feature type="signal peptide" evidence="2">
    <location>
        <begin position="1"/>
        <end position="21"/>
    </location>
</feature>
<dbReference type="EMBL" id="LWBP01000254">
    <property type="protein sequence ID" value="OQP45606.1"/>
    <property type="molecule type" value="Genomic_DNA"/>
</dbReference>
<feature type="compositionally biased region" description="Gly residues" evidence="1">
    <location>
        <begin position="813"/>
        <end position="841"/>
    </location>
</feature>
<dbReference type="AlphaFoldDB" id="A0A1V9EHK1"/>
<dbReference type="RefSeq" id="WP_081171197.1">
    <property type="nucleotide sequence ID" value="NZ_LWBP01000254.1"/>
</dbReference>
<feature type="compositionally biased region" description="Low complexity" evidence="1">
    <location>
        <begin position="744"/>
        <end position="758"/>
    </location>
</feature>
<keyword evidence="4" id="KW-1185">Reference proteome</keyword>
<gene>
    <name evidence="3" type="ORF">A4R26_08865</name>
</gene>
<feature type="chain" id="PRO_5010748089" description="Carbohydrate-binding family V/XII" evidence="2">
    <location>
        <begin position="22"/>
        <end position="869"/>
    </location>
</feature>
<protein>
    <recommendedName>
        <fullName evidence="5">Carbohydrate-binding family V/XII</fullName>
    </recommendedName>
</protein>
<evidence type="ECO:0000256" key="1">
    <source>
        <dbReference type="SAM" id="MobiDB-lite"/>
    </source>
</evidence>
<feature type="compositionally biased region" description="Basic and acidic residues" evidence="1">
    <location>
        <begin position="685"/>
        <end position="700"/>
    </location>
</feature>
<evidence type="ECO:0008006" key="5">
    <source>
        <dbReference type="Google" id="ProtNLM"/>
    </source>
</evidence>
<name>A0A1V9EHK1_9BACT</name>
<reference evidence="4" key="1">
    <citation type="submission" date="2016-04" db="EMBL/GenBank/DDBJ databases">
        <authorList>
            <person name="Chen L."/>
            <person name="Zhuang W."/>
            <person name="Wang G."/>
        </authorList>
    </citation>
    <scope>NUCLEOTIDE SEQUENCE [LARGE SCALE GENOMIC DNA]</scope>
    <source>
        <strain evidence="4">208</strain>
    </source>
</reference>
<feature type="compositionally biased region" description="Basic and acidic residues" evidence="1">
    <location>
        <begin position="662"/>
        <end position="677"/>
    </location>
</feature>
<comment type="caution">
    <text evidence="3">The sequence shown here is derived from an EMBL/GenBank/DDBJ whole genome shotgun (WGS) entry which is preliminary data.</text>
</comment>
<feature type="compositionally biased region" description="Polar residues" evidence="1">
    <location>
        <begin position="771"/>
        <end position="789"/>
    </location>
</feature>
<accession>A0A1V9EHK1</accession>
<feature type="compositionally biased region" description="Gly residues" evidence="1">
    <location>
        <begin position="849"/>
        <end position="863"/>
    </location>
</feature>
<organism evidence="3 4">
    <name type="scientific">Niastella populi</name>
    <dbReference type="NCBI Taxonomy" id="550983"/>
    <lineage>
        <taxon>Bacteria</taxon>
        <taxon>Pseudomonadati</taxon>
        <taxon>Bacteroidota</taxon>
        <taxon>Chitinophagia</taxon>
        <taxon>Chitinophagales</taxon>
        <taxon>Chitinophagaceae</taxon>
        <taxon>Niastella</taxon>
    </lineage>
</organism>
<proteinExistence type="predicted"/>
<evidence type="ECO:0000256" key="2">
    <source>
        <dbReference type="SAM" id="SignalP"/>
    </source>
</evidence>
<sequence length="869" mass="96128">MKIFTLMAVLLGSMITHLAMAQDSWPKTTTTSEGTIIKLYQWQPESFADNTLKAHAAISVLENGKSEPVFGVAWLKASTETRGDQVSVKSIYITNIKLPGESDESKLESLANTIEDKVASWDIEFANKDLQASLDLNKQQNALATQISNTPPKVIYTNVPSILVSIDGAPKLQANKDWGVEAVVNTPFVLVKNRDDKFYLYGGKHWYTAPEATGPYKLITGIPNNLNKIESAIKEADKKNPEENKETDANTIYNIVVTTEPAELIQSKGEANFSAVDGTGLLYVSNSENDIFMDINSQQYYVLLSGRWYKSKTLTGNWQYVAADQLPADFAKIPKGSSKDNVLASVAGTEEANDAIAEAQVPQTAKVERSKVRADVDYDGDPQFEAIDGTDMYYATNSPASVIRWRNRYYTVDNGVWFESYNAVGPWVVSVSRPYAVALIPPRYPVYYMKYVDIYDVTPDYVYMGYTPGYLNAYVYGPTVVYGTGYYYRPWYGRYYYARPYTWGFGIRYNPWFGWGFGGGFGWDWFNVSISFGNAYPWGYWGYGGWWGGPRVYRPCYYGPSYHYRGGYYGYNSYRSYRQYNNVTVVNNYYSNTNIYRGRNGIVTRDYGRGGYDRGPRYGSGGRGGRMGFADNGRGYSGGRFDRNGRPDAGGRIATPQNGGFNRDRFARPDAGGRRSFDSQNGIYNRERLARPDAGGRRGFDSQNGTYNRERLARPDNNGNVRGWRNNNDQQGAIRPGQGQRFANPNGGNRDWNNNPGRTPERIRQLPGRQPGSTDRPSGGWQQPQQRNFSRPYGGNSGDGGNRVFSPGRGSQPQGGGFSPRGGGNSGGFAPRGGGGNGGGSRPSIGSRDNGGGSSSGGGGGRGGIRRQG</sequence>
<dbReference type="OrthoDB" id="102964at2"/>
<keyword evidence="2" id="KW-0732">Signal</keyword>
<evidence type="ECO:0000313" key="3">
    <source>
        <dbReference type="EMBL" id="OQP45606.1"/>
    </source>
</evidence>
<feature type="region of interest" description="Disordered" evidence="1">
    <location>
        <begin position="632"/>
        <end position="869"/>
    </location>
</feature>
<dbReference type="Proteomes" id="UP000192276">
    <property type="component" value="Unassembled WGS sequence"/>
</dbReference>
<evidence type="ECO:0000313" key="4">
    <source>
        <dbReference type="Proteomes" id="UP000192276"/>
    </source>
</evidence>
<dbReference type="STRING" id="550983.A4R26_08865"/>
<feature type="compositionally biased region" description="Low complexity" evidence="1">
    <location>
        <begin position="717"/>
        <end position="728"/>
    </location>
</feature>